<accession>A0ABX4CDU6</accession>
<organism evidence="1 2">
    <name type="scientific">Flavobacterium hibernum</name>
    <dbReference type="NCBI Taxonomy" id="37752"/>
    <lineage>
        <taxon>Bacteria</taxon>
        <taxon>Pseudomonadati</taxon>
        <taxon>Bacteroidota</taxon>
        <taxon>Flavobacteriia</taxon>
        <taxon>Flavobacteriales</taxon>
        <taxon>Flavobacteriaceae</taxon>
        <taxon>Flavobacterium</taxon>
    </lineage>
</organism>
<sequence>MKKITFLIFISILFYSCKEDKIEFVQSKAIHSLFLIKNPPLNKNDDKLFYRYTFNTEDFLISKRPGGYSRKYLDNYPEDELAAFFISKCKNDTTKLVGRFHFYGLKGLDNDVEQIDTLIYKCN</sequence>
<evidence type="ECO:0000313" key="1">
    <source>
        <dbReference type="EMBL" id="OXA91701.1"/>
    </source>
</evidence>
<comment type="caution">
    <text evidence="1">The sequence shown here is derived from an EMBL/GenBank/DDBJ whole genome shotgun (WGS) entry which is preliminary data.</text>
</comment>
<reference evidence="1 2" key="1">
    <citation type="submission" date="2016-11" db="EMBL/GenBank/DDBJ databases">
        <title>Whole genomes of Flavobacteriaceae.</title>
        <authorList>
            <person name="Stine C."/>
            <person name="Li C."/>
            <person name="Tadesse D."/>
        </authorList>
    </citation>
    <scope>NUCLEOTIDE SEQUENCE [LARGE SCALE GENOMIC DNA]</scope>
    <source>
        <strain evidence="1 2">ATCC 51468</strain>
    </source>
</reference>
<evidence type="ECO:0008006" key="3">
    <source>
        <dbReference type="Google" id="ProtNLM"/>
    </source>
</evidence>
<gene>
    <name evidence="1" type="ORF">B0A73_00220</name>
</gene>
<evidence type="ECO:0000313" key="2">
    <source>
        <dbReference type="Proteomes" id="UP000198302"/>
    </source>
</evidence>
<keyword evidence="2" id="KW-1185">Reference proteome</keyword>
<dbReference type="PROSITE" id="PS51257">
    <property type="entry name" value="PROKAR_LIPOPROTEIN"/>
    <property type="match status" value="1"/>
</dbReference>
<name>A0ABX4CDU6_9FLAO</name>
<proteinExistence type="predicted"/>
<dbReference type="EMBL" id="MUGX01000002">
    <property type="protein sequence ID" value="OXA91701.1"/>
    <property type="molecule type" value="Genomic_DNA"/>
</dbReference>
<protein>
    <recommendedName>
        <fullName evidence="3">Lipoprotein</fullName>
    </recommendedName>
</protein>
<dbReference type="Proteomes" id="UP000198302">
    <property type="component" value="Unassembled WGS sequence"/>
</dbReference>
<dbReference type="RefSeq" id="WP_089081889.1">
    <property type="nucleotide sequence ID" value="NZ_MUGX01000002.1"/>
</dbReference>